<proteinExistence type="predicted"/>
<comment type="caution">
    <text evidence="1">The sequence shown here is derived from an EMBL/GenBank/DDBJ whole genome shotgun (WGS) entry which is preliminary data.</text>
</comment>
<reference evidence="1 2" key="1">
    <citation type="submission" date="2007-08" db="EMBL/GenBank/DDBJ databases">
        <title>Draft genome sequence of Clostridium leptum (DSM 753).</title>
        <authorList>
            <person name="Sudarsanam P."/>
            <person name="Ley R."/>
            <person name="Guruge J."/>
            <person name="Turnbaugh P.J."/>
            <person name="Mahowald M."/>
            <person name="Liep D."/>
            <person name="Gordon J."/>
        </authorList>
    </citation>
    <scope>NUCLEOTIDE SEQUENCE [LARGE SCALE GENOMIC DNA]</scope>
    <source>
        <strain evidence="1 2">DSM 753</strain>
    </source>
</reference>
<dbReference type="AlphaFoldDB" id="A7VNB4"/>
<name>A7VNB4_9FIRM</name>
<evidence type="ECO:0000313" key="1">
    <source>
        <dbReference type="EMBL" id="EDO63184.1"/>
    </source>
</evidence>
<dbReference type="EMBL" id="ABCB02000004">
    <property type="protein sequence ID" value="EDO63184.1"/>
    <property type="molecule type" value="Genomic_DNA"/>
</dbReference>
<reference evidence="1 2" key="2">
    <citation type="submission" date="2007-08" db="EMBL/GenBank/DDBJ databases">
        <authorList>
            <person name="Fulton L."/>
            <person name="Clifton S."/>
            <person name="Fulton B."/>
            <person name="Xu J."/>
            <person name="Minx P."/>
            <person name="Pepin K.H."/>
            <person name="Johnson M."/>
            <person name="Thiruvilangam P."/>
            <person name="Bhonagiri V."/>
            <person name="Nash W.E."/>
            <person name="Wang C."/>
            <person name="Mardis E.R."/>
            <person name="Wilson R.K."/>
        </authorList>
    </citation>
    <scope>NUCLEOTIDE SEQUENCE [LARGE SCALE GENOMIC DNA]</scope>
    <source>
        <strain evidence="1 2">DSM 753</strain>
    </source>
</reference>
<gene>
    <name evidence="1" type="ORF">CLOLEP_00038</name>
</gene>
<protein>
    <submittedName>
        <fullName evidence="1">Uncharacterized protein</fullName>
    </submittedName>
</protein>
<organism evidence="1 2">
    <name type="scientific">[Clostridium] leptum DSM 753</name>
    <dbReference type="NCBI Taxonomy" id="428125"/>
    <lineage>
        <taxon>Bacteria</taxon>
        <taxon>Bacillati</taxon>
        <taxon>Bacillota</taxon>
        <taxon>Clostridia</taxon>
        <taxon>Eubacteriales</taxon>
        <taxon>Oscillospiraceae</taxon>
        <taxon>Oscillospiraceae incertae sedis</taxon>
    </lineage>
</organism>
<sequence>MAIHALFVGNPVNRVQEKAVAFTQGVALQMIEAGKLPLIAVLLRERFRRPGNQGVIFLQICNAAARVVRGMGLPYADGAAGIALLPGAGTAGR</sequence>
<accession>A7VNB4</accession>
<dbReference type="HOGENOM" id="CLU_2394574_0_0_9"/>
<dbReference type="Proteomes" id="UP000003490">
    <property type="component" value="Unassembled WGS sequence"/>
</dbReference>
<evidence type="ECO:0000313" key="2">
    <source>
        <dbReference type="Proteomes" id="UP000003490"/>
    </source>
</evidence>